<evidence type="ECO:0000313" key="3">
    <source>
        <dbReference type="Proteomes" id="UP000195402"/>
    </source>
</evidence>
<reference evidence="2 3" key="1">
    <citation type="journal article" date="2017" name="Mol. Plant">
        <title>The Genome of Medicinal Plant Macleaya cordata Provides New Insights into Benzylisoquinoline Alkaloids Metabolism.</title>
        <authorList>
            <person name="Liu X."/>
            <person name="Liu Y."/>
            <person name="Huang P."/>
            <person name="Ma Y."/>
            <person name="Qing Z."/>
            <person name="Tang Q."/>
            <person name="Cao H."/>
            <person name="Cheng P."/>
            <person name="Zheng Y."/>
            <person name="Yuan Z."/>
            <person name="Zhou Y."/>
            <person name="Liu J."/>
            <person name="Tang Z."/>
            <person name="Zhuo Y."/>
            <person name="Zhang Y."/>
            <person name="Yu L."/>
            <person name="Huang J."/>
            <person name="Yang P."/>
            <person name="Peng Q."/>
            <person name="Zhang J."/>
            <person name="Jiang W."/>
            <person name="Zhang Z."/>
            <person name="Lin K."/>
            <person name="Ro D.K."/>
            <person name="Chen X."/>
            <person name="Xiong X."/>
            <person name="Shang Y."/>
            <person name="Huang S."/>
            <person name="Zeng J."/>
        </authorList>
    </citation>
    <scope>NUCLEOTIDE SEQUENCE [LARGE SCALE GENOMIC DNA]</scope>
    <source>
        <strain evidence="3">cv. BLH2017</strain>
        <tissue evidence="2">Root</tissue>
    </source>
</reference>
<accession>A0A200Q512</accession>
<comment type="caution">
    <text evidence="2">The sequence shown here is derived from an EMBL/GenBank/DDBJ whole genome shotgun (WGS) entry which is preliminary data.</text>
</comment>
<proteinExistence type="predicted"/>
<feature type="region of interest" description="Disordered" evidence="1">
    <location>
        <begin position="150"/>
        <end position="206"/>
    </location>
</feature>
<name>A0A200Q512_MACCD</name>
<protein>
    <recommendedName>
        <fullName evidence="4">Zinc finger protein</fullName>
    </recommendedName>
</protein>
<gene>
    <name evidence="2" type="ORF">BVC80_7139g3</name>
</gene>
<dbReference type="InParanoid" id="A0A200Q512"/>
<keyword evidence="3" id="KW-1185">Reference proteome</keyword>
<evidence type="ECO:0000256" key="1">
    <source>
        <dbReference type="SAM" id="MobiDB-lite"/>
    </source>
</evidence>
<sequence>MIVIKAFNDGNNIPWSLRNHWTNSIHMIRETNIKFSHIFWEGNLRTFESNFRSSKKPKNIAFKASKQVARKDDKSFDNSSDEEITLLSRQFKKYLKKKGGFQKFDKYNHSFSESKPHENVKSFDEKFQKKGDKIQCYKCHRFGHMASIFPNKGSSNRSKGKKAMNVTFDYSSSDSRSSQESEEETRQNYIAFTASLKSSQEQGDIE</sequence>
<organism evidence="2 3">
    <name type="scientific">Macleaya cordata</name>
    <name type="common">Five-seeded plume-poppy</name>
    <name type="synonym">Bocconia cordata</name>
    <dbReference type="NCBI Taxonomy" id="56857"/>
    <lineage>
        <taxon>Eukaryota</taxon>
        <taxon>Viridiplantae</taxon>
        <taxon>Streptophyta</taxon>
        <taxon>Embryophyta</taxon>
        <taxon>Tracheophyta</taxon>
        <taxon>Spermatophyta</taxon>
        <taxon>Magnoliopsida</taxon>
        <taxon>Ranunculales</taxon>
        <taxon>Papaveraceae</taxon>
        <taxon>Papaveroideae</taxon>
        <taxon>Macleaya</taxon>
    </lineage>
</organism>
<evidence type="ECO:0000313" key="2">
    <source>
        <dbReference type="EMBL" id="OVA05575.1"/>
    </source>
</evidence>
<dbReference type="OMA" id="TIEISCD"/>
<dbReference type="Gene3D" id="4.10.60.10">
    <property type="entry name" value="Zinc finger, CCHC-type"/>
    <property type="match status" value="1"/>
</dbReference>
<evidence type="ECO:0008006" key="4">
    <source>
        <dbReference type="Google" id="ProtNLM"/>
    </source>
</evidence>
<feature type="compositionally biased region" description="Polar residues" evidence="1">
    <location>
        <begin position="187"/>
        <end position="206"/>
    </location>
</feature>
<dbReference type="Proteomes" id="UP000195402">
    <property type="component" value="Unassembled WGS sequence"/>
</dbReference>
<dbReference type="EMBL" id="MVGT01003106">
    <property type="protein sequence ID" value="OVA05575.1"/>
    <property type="molecule type" value="Genomic_DNA"/>
</dbReference>
<dbReference type="AlphaFoldDB" id="A0A200Q512"/>